<comment type="pathway">
    <text evidence="1 8">Amino-acid biosynthesis; L-histidine biosynthesis; L-histidine from 5-phospho-alpha-D-ribose 1-diphosphate: step 8/9.</text>
</comment>
<keyword evidence="4 8" id="KW-0028">Amino-acid biosynthesis</keyword>
<keyword evidence="11" id="KW-1185">Reference proteome</keyword>
<feature type="domain" description="PHP" evidence="9">
    <location>
        <begin position="6"/>
        <end position="196"/>
    </location>
</feature>
<evidence type="ECO:0000256" key="2">
    <source>
        <dbReference type="ARBA" id="ARBA00009152"/>
    </source>
</evidence>
<keyword evidence="6 8" id="KW-0368">Histidine biosynthesis</keyword>
<dbReference type="InterPro" id="IPR004013">
    <property type="entry name" value="PHP_dom"/>
</dbReference>
<dbReference type="PANTHER" id="PTHR21039:SF0">
    <property type="entry name" value="HISTIDINOL-PHOSPHATASE"/>
    <property type="match status" value="1"/>
</dbReference>
<dbReference type="Gene3D" id="3.20.20.140">
    <property type="entry name" value="Metal-dependent hydrolases"/>
    <property type="match status" value="1"/>
</dbReference>
<dbReference type="InterPro" id="IPR016195">
    <property type="entry name" value="Pol/histidinol_Pase-like"/>
</dbReference>
<dbReference type="Proteomes" id="UP000657421">
    <property type="component" value="Unassembled WGS sequence"/>
</dbReference>
<organism evidence="10 11">
    <name type="scientific">Jingyaoa shaoxingensis</name>
    <dbReference type="NCBI Taxonomy" id="2763671"/>
    <lineage>
        <taxon>Bacteria</taxon>
        <taxon>Bacillati</taxon>
        <taxon>Bacillota</taxon>
        <taxon>Clostridia</taxon>
        <taxon>Lachnospirales</taxon>
        <taxon>Lachnospiraceae</taxon>
        <taxon>Jingyaoa</taxon>
    </lineage>
</organism>
<dbReference type="EC" id="3.1.3.15" evidence="3 8"/>
<comment type="similarity">
    <text evidence="2 8">Belongs to the PHP hydrolase family. HisK subfamily.</text>
</comment>
<protein>
    <recommendedName>
        <fullName evidence="3 8">Histidinol-phosphatase</fullName>
        <shortName evidence="8">HolPase</shortName>
        <ecNumber evidence="3 8">3.1.3.15</ecNumber>
    </recommendedName>
</protein>
<proteinExistence type="inferred from homology"/>
<evidence type="ECO:0000256" key="8">
    <source>
        <dbReference type="RuleBase" id="RU366003"/>
    </source>
</evidence>
<dbReference type="EMBL" id="JACRSZ010000006">
    <property type="protein sequence ID" value="MBC8572844.1"/>
    <property type="molecule type" value="Genomic_DNA"/>
</dbReference>
<accession>A0ABR7N8V9</accession>
<dbReference type="RefSeq" id="WP_249307873.1">
    <property type="nucleotide sequence ID" value="NZ_JACRSZ010000006.1"/>
</dbReference>
<reference evidence="10 11" key="1">
    <citation type="submission" date="2020-08" db="EMBL/GenBank/DDBJ databases">
        <title>Genome public.</title>
        <authorList>
            <person name="Liu C."/>
            <person name="Sun Q."/>
        </authorList>
    </citation>
    <scope>NUCLEOTIDE SEQUENCE [LARGE SCALE GENOMIC DNA]</scope>
    <source>
        <strain evidence="10 11">NSJ-46</strain>
    </source>
</reference>
<sequence length="272" mass="31274">MSIRIDYHTHSEISPDGKSDMEHMCQSAIEKKIQEIVFTDHYECYAYGVRSRNFHSEYVRTYFEHIEKIQKKYQGILNVKSGVELGQSYLNSGEAKNVLNHPFDYVIGSLHKLGNIDLGWIQFTESNAGYIGDTYYRCLEELAKNGEYDCIGHLDYYKKHCARAGLSDRFEHYRPIIKNILMHIIERGKGIEVNTACMGVLIEETMPDLPILELYRELGGSIITVGSDAHTPDRIGYGFEQVRKKLLKAGFTQITVYEKRVPKQISLAEMTE</sequence>
<evidence type="ECO:0000256" key="5">
    <source>
        <dbReference type="ARBA" id="ARBA00022801"/>
    </source>
</evidence>
<dbReference type="InterPro" id="IPR010140">
    <property type="entry name" value="Histidinol_P_phosphatase_HisJ"/>
</dbReference>
<keyword evidence="5 8" id="KW-0378">Hydrolase</keyword>
<dbReference type="SUPFAM" id="SSF89550">
    <property type="entry name" value="PHP domain-like"/>
    <property type="match status" value="1"/>
</dbReference>
<dbReference type="Pfam" id="PF02811">
    <property type="entry name" value="PHP"/>
    <property type="match status" value="1"/>
</dbReference>
<evidence type="ECO:0000256" key="1">
    <source>
        <dbReference type="ARBA" id="ARBA00004970"/>
    </source>
</evidence>
<comment type="caution">
    <text evidence="10">The sequence shown here is derived from an EMBL/GenBank/DDBJ whole genome shotgun (WGS) entry which is preliminary data.</text>
</comment>
<comment type="catalytic activity">
    <reaction evidence="7 8">
        <text>L-histidinol phosphate + H2O = L-histidinol + phosphate</text>
        <dbReference type="Rhea" id="RHEA:14465"/>
        <dbReference type="ChEBI" id="CHEBI:15377"/>
        <dbReference type="ChEBI" id="CHEBI:43474"/>
        <dbReference type="ChEBI" id="CHEBI:57699"/>
        <dbReference type="ChEBI" id="CHEBI:57980"/>
        <dbReference type="EC" id="3.1.3.15"/>
    </reaction>
</comment>
<dbReference type="PANTHER" id="PTHR21039">
    <property type="entry name" value="HISTIDINOL PHOSPHATASE-RELATED"/>
    <property type="match status" value="1"/>
</dbReference>
<gene>
    <name evidence="10" type="ORF">H8716_07090</name>
</gene>
<evidence type="ECO:0000256" key="3">
    <source>
        <dbReference type="ARBA" id="ARBA00013085"/>
    </source>
</evidence>
<evidence type="ECO:0000313" key="10">
    <source>
        <dbReference type="EMBL" id="MBC8572844.1"/>
    </source>
</evidence>
<evidence type="ECO:0000256" key="6">
    <source>
        <dbReference type="ARBA" id="ARBA00023102"/>
    </source>
</evidence>
<name>A0ABR7N8V9_9FIRM</name>
<evidence type="ECO:0000256" key="4">
    <source>
        <dbReference type="ARBA" id="ARBA00022605"/>
    </source>
</evidence>
<dbReference type="NCBIfam" id="TIGR01856">
    <property type="entry name" value="hisJ_fam"/>
    <property type="match status" value="1"/>
</dbReference>
<evidence type="ECO:0000256" key="7">
    <source>
        <dbReference type="ARBA" id="ARBA00049158"/>
    </source>
</evidence>
<evidence type="ECO:0000313" key="11">
    <source>
        <dbReference type="Proteomes" id="UP000657421"/>
    </source>
</evidence>
<evidence type="ECO:0000259" key="9">
    <source>
        <dbReference type="Pfam" id="PF02811"/>
    </source>
</evidence>